<reference evidence="2 3" key="1">
    <citation type="journal article" date="2009" name="Appl. Environ. Microbiol.">
        <title>Three genomes from the phylum Acidobacteria provide insight into the lifestyles of these microorganisms in soils.</title>
        <authorList>
            <person name="Ward N.L."/>
            <person name="Challacombe J.F."/>
            <person name="Janssen P.H."/>
            <person name="Henrissat B."/>
            <person name="Coutinho P.M."/>
            <person name="Wu M."/>
            <person name="Xie G."/>
            <person name="Haft D.H."/>
            <person name="Sait M."/>
            <person name="Badger J."/>
            <person name="Barabote R.D."/>
            <person name="Bradley B."/>
            <person name="Brettin T.S."/>
            <person name="Brinkac L.M."/>
            <person name="Bruce D."/>
            <person name="Creasy T."/>
            <person name="Daugherty S.C."/>
            <person name="Davidsen T.M."/>
            <person name="DeBoy R.T."/>
            <person name="Detter J.C."/>
            <person name="Dodson R.J."/>
            <person name="Durkin A.S."/>
            <person name="Ganapathy A."/>
            <person name="Gwinn-Giglio M."/>
            <person name="Han C.S."/>
            <person name="Khouri H."/>
            <person name="Kiss H."/>
            <person name="Kothari S.P."/>
            <person name="Madupu R."/>
            <person name="Nelson K.E."/>
            <person name="Nelson W.C."/>
            <person name="Paulsen I."/>
            <person name="Penn K."/>
            <person name="Ren Q."/>
            <person name="Rosovitz M.J."/>
            <person name="Selengut J.D."/>
            <person name="Shrivastava S."/>
            <person name="Sullivan S.A."/>
            <person name="Tapia R."/>
            <person name="Thompson L.S."/>
            <person name="Watkins K.L."/>
            <person name="Yang Q."/>
            <person name="Yu C."/>
            <person name="Zafar N."/>
            <person name="Zhou L."/>
            <person name="Kuske C.R."/>
        </authorList>
    </citation>
    <scope>NUCLEOTIDE SEQUENCE [LARGE SCALE GENOMIC DNA]</scope>
    <source>
        <strain evidence="2 3">Ellin345</strain>
    </source>
</reference>
<keyword evidence="1" id="KW-0812">Transmembrane</keyword>
<feature type="transmembrane region" description="Helical" evidence="1">
    <location>
        <begin position="165"/>
        <end position="184"/>
    </location>
</feature>
<evidence type="ECO:0000313" key="2">
    <source>
        <dbReference type="EMBL" id="ABF39335.1"/>
    </source>
</evidence>
<dbReference type="eggNOG" id="ENOG502ZC4V">
    <property type="taxonomic scope" value="Bacteria"/>
</dbReference>
<organism evidence="2 3">
    <name type="scientific">Koribacter versatilis (strain Ellin345)</name>
    <dbReference type="NCBI Taxonomy" id="204669"/>
    <lineage>
        <taxon>Bacteria</taxon>
        <taxon>Pseudomonadati</taxon>
        <taxon>Acidobacteriota</taxon>
        <taxon>Terriglobia</taxon>
        <taxon>Terriglobales</taxon>
        <taxon>Candidatus Korobacteraceae</taxon>
        <taxon>Candidatus Korobacter</taxon>
    </lineage>
</organism>
<gene>
    <name evidence="2" type="ordered locus">Acid345_0330</name>
</gene>
<feature type="transmembrane region" description="Helical" evidence="1">
    <location>
        <begin position="222"/>
        <end position="243"/>
    </location>
</feature>
<sequence>MLSAFVRRVVVGPKRIRRLDNRRLSPISRSSGEANTKVLPRRNRSRRYSYASAGLIPVSGTQANALFWPLMFERFAAEDAEWKPVSTPIIVASAIFYGLFLLYAATNRDGFLFIDNANLAVHEGGHALFGWFGYKIGIMGGTLLQWLVPFLLAAYFFYHRQLSGFVFCTFFFFENFLYTATYMADARAEALPLVSLGDSDYVEHDWNTMFGWWGLLGRDTQVAGFVRFLGWVGMMSVVAWLSYKYYSDRQNAVAEKI</sequence>
<dbReference type="Proteomes" id="UP000002432">
    <property type="component" value="Chromosome"/>
</dbReference>
<dbReference type="AlphaFoldDB" id="Q1IUW5"/>
<dbReference type="EMBL" id="CP000360">
    <property type="protein sequence ID" value="ABF39335.1"/>
    <property type="molecule type" value="Genomic_DNA"/>
</dbReference>
<evidence type="ECO:0000256" key="1">
    <source>
        <dbReference type="SAM" id="Phobius"/>
    </source>
</evidence>
<keyword evidence="3" id="KW-1185">Reference proteome</keyword>
<feature type="transmembrane region" description="Helical" evidence="1">
    <location>
        <begin position="88"/>
        <end position="105"/>
    </location>
</feature>
<dbReference type="EnsemblBacteria" id="ABF39335">
    <property type="protein sequence ID" value="ABF39335"/>
    <property type="gene ID" value="Acid345_0330"/>
</dbReference>
<keyword evidence="1" id="KW-0472">Membrane</keyword>
<evidence type="ECO:0000313" key="3">
    <source>
        <dbReference type="Proteomes" id="UP000002432"/>
    </source>
</evidence>
<keyword evidence="1" id="KW-1133">Transmembrane helix</keyword>
<proteinExistence type="predicted"/>
<dbReference type="HOGENOM" id="CLU_1080880_0_0_0"/>
<accession>Q1IUW5</accession>
<name>Q1IUW5_KORVE</name>
<protein>
    <submittedName>
        <fullName evidence="2">Uncharacterized protein</fullName>
    </submittedName>
</protein>
<feature type="transmembrane region" description="Helical" evidence="1">
    <location>
        <begin position="138"/>
        <end position="158"/>
    </location>
</feature>
<dbReference type="KEGG" id="aba:Acid345_0330"/>